<keyword evidence="5" id="KW-0238">DNA-binding</keyword>
<dbReference type="EMBL" id="CAFABA010000029">
    <property type="protein sequence ID" value="CAB4824861.1"/>
    <property type="molecule type" value="Genomic_DNA"/>
</dbReference>
<reference evidence="9" key="1">
    <citation type="submission" date="2020-05" db="EMBL/GenBank/DDBJ databases">
        <authorList>
            <person name="Chiriac C."/>
            <person name="Salcher M."/>
            <person name="Ghai R."/>
            <person name="Kavagutti S V."/>
        </authorList>
    </citation>
    <scope>NUCLEOTIDE SEQUENCE</scope>
</reference>
<dbReference type="Pfam" id="PF02381">
    <property type="entry name" value="MraZ"/>
    <property type="match status" value="2"/>
</dbReference>
<dbReference type="AlphaFoldDB" id="A0A6J6ZWK9"/>
<dbReference type="EMBL" id="CAEZYR010000062">
    <property type="protein sequence ID" value="CAB4749659.1"/>
    <property type="molecule type" value="Genomic_DNA"/>
</dbReference>
<evidence type="ECO:0000256" key="5">
    <source>
        <dbReference type="ARBA" id="ARBA00023125"/>
    </source>
</evidence>
<proteinExistence type="inferred from homology"/>
<evidence type="ECO:0000256" key="1">
    <source>
        <dbReference type="ARBA" id="ARBA00013860"/>
    </source>
</evidence>
<dbReference type="PROSITE" id="PS51740">
    <property type="entry name" value="SPOVT_ABRB"/>
    <property type="match status" value="2"/>
</dbReference>
<evidence type="ECO:0000313" key="8">
    <source>
        <dbReference type="EMBL" id="CAB4749659.1"/>
    </source>
</evidence>
<dbReference type="InterPro" id="IPR003444">
    <property type="entry name" value="MraZ"/>
</dbReference>
<sequence length="140" mass="15231">MFTGTYERSLDGKGRLVLPPKHRAKLPMGGYLTPHAGCLALFPTDVFEEMLSHMREQVRAGELERAALVGASTSAEEVELDAQGRIVLPPRLRSFAALENEVVVTGVYDHVEIWSAASWQLASDSFTDSAVTVFANGRGV</sequence>
<evidence type="ECO:0000256" key="3">
    <source>
        <dbReference type="ARBA" id="ARBA00022737"/>
    </source>
</evidence>
<organism evidence="9">
    <name type="scientific">freshwater metagenome</name>
    <dbReference type="NCBI Taxonomy" id="449393"/>
    <lineage>
        <taxon>unclassified sequences</taxon>
        <taxon>metagenomes</taxon>
        <taxon>ecological metagenomes</taxon>
    </lineage>
</organism>
<evidence type="ECO:0000256" key="6">
    <source>
        <dbReference type="ARBA" id="ARBA00023163"/>
    </source>
</evidence>
<dbReference type="PANTHER" id="PTHR34701:SF1">
    <property type="entry name" value="TRANSCRIPTIONAL REGULATOR MRAZ"/>
    <property type="match status" value="1"/>
</dbReference>
<dbReference type="InterPro" id="IPR035644">
    <property type="entry name" value="MraZ_C"/>
</dbReference>
<keyword evidence="2" id="KW-0963">Cytoplasm</keyword>
<dbReference type="InterPro" id="IPR020603">
    <property type="entry name" value="MraZ_dom"/>
</dbReference>
<dbReference type="InterPro" id="IPR038619">
    <property type="entry name" value="MraZ_sf"/>
</dbReference>
<evidence type="ECO:0000256" key="4">
    <source>
        <dbReference type="ARBA" id="ARBA00023015"/>
    </source>
</evidence>
<dbReference type="GO" id="GO:0000976">
    <property type="term" value="F:transcription cis-regulatory region binding"/>
    <property type="evidence" value="ECO:0007669"/>
    <property type="project" value="TreeGrafter"/>
</dbReference>
<feature type="domain" description="SpoVT-AbrB" evidence="7">
    <location>
        <begin position="75"/>
        <end position="118"/>
    </location>
</feature>
<name>A0A6J6ZWK9_9ZZZZ</name>
<keyword evidence="4" id="KW-0805">Transcription regulation</keyword>
<dbReference type="InterPro" id="IPR035642">
    <property type="entry name" value="MraZ_N"/>
</dbReference>
<evidence type="ECO:0000313" key="10">
    <source>
        <dbReference type="EMBL" id="CAB4980470.1"/>
    </source>
</evidence>
<feature type="domain" description="SpoVT-AbrB" evidence="7">
    <location>
        <begin position="5"/>
        <end position="46"/>
    </location>
</feature>
<dbReference type="CDD" id="cd16321">
    <property type="entry name" value="MraZ_C"/>
    <property type="match status" value="1"/>
</dbReference>
<accession>A0A6J6ZWK9</accession>
<dbReference type="SUPFAM" id="SSF89447">
    <property type="entry name" value="AbrB/MazE/MraZ-like"/>
    <property type="match status" value="1"/>
</dbReference>
<keyword evidence="6" id="KW-0804">Transcription</keyword>
<dbReference type="InterPro" id="IPR037914">
    <property type="entry name" value="SpoVT-AbrB_sf"/>
</dbReference>
<dbReference type="EMBL" id="CAFBOS010000012">
    <property type="protein sequence ID" value="CAB4980470.1"/>
    <property type="molecule type" value="Genomic_DNA"/>
</dbReference>
<dbReference type="HAMAP" id="MF_01008">
    <property type="entry name" value="MraZ"/>
    <property type="match status" value="1"/>
</dbReference>
<protein>
    <recommendedName>
        <fullName evidence="1">Transcriptional regulator MraZ</fullName>
    </recommendedName>
</protein>
<evidence type="ECO:0000313" key="9">
    <source>
        <dbReference type="EMBL" id="CAB4824861.1"/>
    </source>
</evidence>
<dbReference type="GO" id="GO:0003700">
    <property type="term" value="F:DNA-binding transcription factor activity"/>
    <property type="evidence" value="ECO:0007669"/>
    <property type="project" value="InterPro"/>
</dbReference>
<dbReference type="InterPro" id="IPR007159">
    <property type="entry name" value="SpoVT-AbrB_dom"/>
</dbReference>
<gene>
    <name evidence="8" type="ORF">UFOPK2754_01729</name>
    <name evidence="9" type="ORF">UFOPK3139_00945</name>
    <name evidence="10" type="ORF">UFOPK3967_00327</name>
</gene>
<dbReference type="PANTHER" id="PTHR34701">
    <property type="entry name" value="TRANSCRIPTIONAL REGULATOR MRAZ"/>
    <property type="match status" value="1"/>
</dbReference>
<dbReference type="CDD" id="cd16320">
    <property type="entry name" value="MraZ_N"/>
    <property type="match status" value="1"/>
</dbReference>
<evidence type="ECO:0000256" key="2">
    <source>
        <dbReference type="ARBA" id="ARBA00022490"/>
    </source>
</evidence>
<dbReference type="Gene3D" id="3.40.1550.20">
    <property type="entry name" value="Transcriptional regulator MraZ domain"/>
    <property type="match status" value="1"/>
</dbReference>
<keyword evidence="3" id="KW-0677">Repeat</keyword>
<evidence type="ECO:0000259" key="7">
    <source>
        <dbReference type="PROSITE" id="PS51740"/>
    </source>
</evidence>
<dbReference type="GO" id="GO:2000143">
    <property type="term" value="P:negative regulation of DNA-templated transcription initiation"/>
    <property type="evidence" value="ECO:0007669"/>
    <property type="project" value="TreeGrafter"/>
</dbReference>